<evidence type="ECO:0000256" key="1">
    <source>
        <dbReference type="ARBA" id="ARBA00022801"/>
    </source>
</evidence>
<dbReference type="GO" id="GO:0016787">
    <property type="term" value="F:hydrolase activity"/>
    <property type="evidence" value="ECO:0007669"/>
    <property type="project" value="UniProtKB-KW"/>
</dbReference>
<dbReference type="EMBL" id="AP014705">
    <property type="protein sequence ID" value="BAQ49664.1"/>
    <property type="molecule type" value="Genomic_DNA"/>
</dbReference>
<dbReference type="InterPro" id="IPR029058">
    <property type="entry name" value="AB_hydrolase_fold"/>
</dbReference>
<evidence type="ECO:0000259" key="2">
    <source>
        <dbReference type="Pfam" id="PF00561"/>
    </source>
</evidence>
<dbReference type="Gene3D" id="3.40.50.1820">
    <property type="entry name" value="alpha/beta hydrolase"/>
    <property type="match status" value="1"/>
</dbReference>
<dbReference type="PRINTS" id="PR00412">
    <property type="entry name" value="EPOXHYDRLASE"/>
</dbReference>
<evidence type="ECO:0000313" key="4">
    <source>
        <dbReference type="Proteomes" id="UP000061432"/>
    </source>
</evidence>
<reference evidence="4" key="2">
    <citation type="submission" date="2015-01" db="EMBL/GenBank/DDBJ databases">
        <title>Complete genome sequence of Methylobacterium aquaticum strain 22A.</title>
        <authorList>
            <person name="Tani A."/>
            <person name="Ogura Y."/>
            <person name="Hayashi T."/>
        </authorList>
    </citation>
    <scope>NUCLEOTIDE SEQUENCE [LARGE SCALE GENOMIC DNA]</scope>
    <source>
        <strain evidence="4">MA-22A</strain>
        <plasmid evidence="4">Plasmid pMaq22A_1p DNA</plasmid>
    </source>
</reference>
<dbReference type="Pfam" id="PF00561">
    <property type="entry name" value="Abhydrolase_1"/>
    <property type="match status" value="1"/>
</dbReference>
<dbReference type="Proteomes" id="UP000061432">
    <property type="component" value="Plasmid pMaq22A_1p"/>
</dbReference>
<dbReference type="OrthoDB" id="9780765at2"/>
<dbReference type="PATRIC" id="fig|270351.10.peg.6754"/>
<organism evidence="3 4">
    <name type="scientific">Methylobacterium aquaticum</name>
    <dbReference type="NCBI Taxonomy" id="270351"/>
    <lineage>
        <taxon>Bacteria</taxon>
        <taxon>Pseudomonadati</taxon>
        <taxon>Pseudomonadota</taxon>
        <taxon>Alphaproteobacteria</taxon>
        <taxon>Hyphomicrobiales</taxon>
        <taxon>Methylobacteriaceae</taxon>
        <taxon>Methylobacterium</taxon>
    </lineage>
</organism>
<feature type="domain" description="AB hydrolase-1" evidence="2">
    <location>
        <begin position="25"/>
        <end position="276"/>
    </location>
</feature>
<dbReference type="InterPro" id="IPR000639">
    <property type="entry name" value="Epox_hydrolase-like"/>
</dbReference>
<keyword evidence="3" id="KW-0012">Acyltransferase</keyword>
<gene>
    <name evidence="3" type="primary">mhpC</name>
    <name evidence="3" type="ORF">Maq22A_1p37415</name>
</gene>
<dbReference type="RefSeq" id="WP_060850680.1">
    <property type="nucleotide sequence ID" value="NZ_AP014705.1"/>
</dbReference>
<keyword evidence="3" id="KW-0808">Transferase</keyword>
<dbReference type="PANTHER" id="PTHR43329">
    <property type="entry name" value="EPOXIDE HYDROLASE"/>
    <property type="match status" value="1"/>
</dbReference>
<accession>A0A0C6FVN9</accession>
<dbReference type="KEGG" id="maqu:Maq22A_1p37415"/>
<geneLocation type="plasmid" evidence="4">
    <name>pMaq22A_1p DNA</name>
</geneLocation>
<reference evidence="3 4" key="1">
    <citation type="journal article" date="2015" name="Genome Announc.">
        <title>Complete Genome Sequence of Methylobacterium aquaticum Strain 22A, Isolated from Racomitrium japonicum Moss.</title>
        <authorList>
            <person name="Tani A."/>
            <person name="Ogura Y."/>
            <person name="Hayashi T."/>
            <person name="Kimbara K."/>
        </authorList>
    </citation>
    <scope>NUCLEOTIDE SEQUENCE [LARGE SCALE GENOMIC DNA]</scope>
    <source>
        <strain evidence="3 4">MA-22A</strain>
        <plasmid evidence="4">Plasmid pMaq22A_1p DNA</plasmid>
    </source>
</reference>
<keyword evidence="3" id="KW-0614">Plasmid</keyword>
<dbReference type="GO" id="GO:0016746">
    <property type="term" value="F:acyltransferase activity"/>
    <property type="evidence" value="ECO:0007669"/>
    <property type="project" value="UniProtKB-KW"/>
</dbReference>
<name>A0A0C6FVN9_9HYPH</name>
<proteinExistence type="predicted"/>
<dbReference type="InterPro" id="IPR000073">
    <property type="entry name" value="AB_hydrolase_1"/>
</dbReference>
<evidence type="ECO:0000313" key="3">
    <source>
        <dbReference type="EMBL" id="BAQ49664.1"/>
    </source>
</evidence>
<dbReference type="SUPFAM" id="SSF53474">
    <property type="entry name" value="alpha/beta-Hydrolases"/>
    <property type="match status" value="1"/>
</dbReference>
<keyword evidence="1 3" id="KW-0378">Hydrolase</keyword>
<sequence>MDVNSVAAGEVEITYEASGPDMGQPVLLLHGWPDDPRTFDRVVPLLNAAGWRTIVPYWRGCGPTKFLDANTPRTGEPAALATDILAFMDALGFSRLPVIGHDWGARVAYLIAAARPQRVTSITALSVPWTPGRLGVPPLPQVRAFWYQWFMNTEPGATFVRENPLAFAREQWVAWSPPGPWFTDETFSKTAPSLQNPDWAAITLNFYRSRWGADAPDPRFAELRQAAEEARSIDVPTLVIHGAADTCLLPASFEGQKQFFTGTYRQVELEGVGHFPTREAPEKVAEALLAHLGEVGEH</sequence>
<protein>
    <submittedName>
        <fullName evidence="3">Predicted hydrolases or acyltransferases</fullName>
    </submittedName>
</protein>
<dbReference type="AlphaFoldDB" id="A0A0C6FVN9"/>